<dbReference type="AlphaFoldDB" id="A0A067M734"/>
<protein>
    <recommendedName>
        <fullName evidence="2">Mug135-like C-terminal domain-containing protein</fullName>
    </recommendedName>
</protein>
<reference evidence="4" key="1">
    <citation type="journal article" date="2014" name="Proc. Natl. Acad. Sci. U.S.A.">
        <title>Extensive sampling of basidiomycete genomes demonstrates inadequacy of the white-rot/brown-rot paradigm for wood decay fungi.</title>
        <authorList>
            <person name="Riley R."/>
            <person name="Salamov A.A."/>
            <person name="Brown D.W."/>
            <person name="Nagy L.G."/>
            <person name="Floudas D."/>
            <person name="Held B.W."/>
            <person name="Levasseur A."/>
            <person name="Lombard V."/>
            <person name="Morin E."/>
            <person name="Otillar R."/>
            <person name="Lindquist E.A."/>
            <person name="Sun H."/>
            <person name="LaButti K.M."/>
            <person name="Schmutz J."/>
            <person name="Jabbour D."/>
            <person name="Luo H."/>
            <person name="Baker S.E."/>
            <person name="Pisabarro A.G."/>
            <person name="Walton J.D."/>
            <person name="Blanchette R.A."/>
            <person name="Henrissat B."/>
            <person name="Martin F."/>
            <person name="Cullen D."/>
            <person name="Hibbett D.S."/>
            <person name="Grigoriev I.V."/>
        </authorList>
    </citation>
    <scope>NUCLEOTIDE SEQUENCE [LARGE SCALE GENOMIC DNA]</scope>
    <source>
        <strain evidence="4">FD-172 SS1</strain>
    </source>
</reference>
<evidence type="ECO:0000313" key="3">
    <source>
        <dbReference type="EMBL" id="KDQ11329.1"/>
    </source>
</evidence>
<gene>
    <name evidence="3" type="ORF">BOTBODRAFT_458154</name>
</gene>
<feature type="domain" description="Mug135-like C-terminal" evidence="2">
    <location>
        <begin position="56"/>
        <end position="137"/>
    </location>
</feature>
<sequence length="147" mass="16285">MLRSDSKAASHVLKLPDAFTTEGVAQAKTDEVSLSAARIPMPAWAQMLIVLSILNYNSNRGSGERSPYKVVPLANGLLPTDARRHNDERFPPIRTEHDLSHMDEDLLDEYLLFYGIYPGPEFSSGYKRDLLARAIGAPDSVSFSHAQ</sequence>
<dbReference type="EMBL" id="KL198059">
    <property type="protein sequence ID" value="KDQ11329.1"/>
    <property type="molecule type" value="Genomic_DNA"/>
</dbReference>
<dbReference type="HOGENOM" id="CLU_1481756_0_0_1"/>
<organism evidence="3 4">
    <name type="scientific">Botryobasidium botryosum (strain FD-172 SS1)</name>
    <dbReference type="NCBI Taxonomy" id="930990"/>
    <lineage>
        <taxon>Eukaryota</taxon>
        <taxon>Fungi</taxon>
        <taxon>Dikarya</taxon>
        <taxon>Basidiomycota</taxon>
        <taxon>Agaricomycotina</taxon>
        <taxon>Agaricomycetes</taxon>
        <taxon>Cantharellales</taxon>
        <taxon>Botryobasidiaceae</taxon>
        <taxon>Botryobasidium</taxon>
    </lineage>
</organism>
<evidence type="ECO:0000313" key="4">
    <source>
        <dbReference type="Proteomes" id="UP000027195"/>
    </source>
</evidence>
<dbReference type="Pfam" id="PF08593">
    <property type="entry name" value="Mug135_C"/>
    <property type="match status" value="1"/>
</dbReference>
<evidence type="ECO:0000256" key="1">
    <source>
        <dbReference type="ARBA" id="ARBA00005788"/>
    </source>
</evidence>
<name>A0A067M734_BOTB1</name>
<comment type="similarity">
    <text evidence="1">Belongs to the UPF0612 family.</text>
</comment>
<keyword evidence="4" id="KW-1185">Reference proteome</keyword>
<dbReference type="InterPro" id="IPR013902">
    <property type="entry name" value="Mug135-like_C"/>
</dbReference>
<dbReference type="InParanoid" id="A0A067M734"/>
<dbReference type="Proteomes" id="UP000027195">
    <property type="component" value="Unassembled WGS sequence"/>
</dbReference>
<accession>A0A067M734</accession>
<evidence type="ECO:0000259" key="2">
    <source>
        <dbReference type="Pfam" id="PF08593"/>
    </source>
</evidence>
<proteinExistence type="inferred from homology"/>